<comment type="caution">
    <text evidence="3">The sequence shown here is derived from an EMBL/GenBank/DDBJ whole genome shotgun (WGS) entry which is preliminary data.</text>
</comment>
<feature type="transmembrane region" description="Helical" evidence="1">
    <location>
        <begin position="21"/>
        <end position="41"/>
    </location>
</feature>
<dbReference type="EMBL" id="AAVT01000001">
    <property type="protein sequence ID" value="EAW32752.1"/>
    <property type="molecule type" value="Genomic_DNA"/>
</dbReference>
<dbReference type="SUPFAM" id="SSF55874">
    <property type="entry name" value="ATPase domain of HSP90 chaperone/DNA topoisomerase II/histidine kinase"/>
    <property type="match status" value="1"/>
</dbReference>
<sequence>MTTNAESRHSEEFFVPDLCNAQAVLFLVLVAELLAIVLELAATGLREFSWQSFALTSLFIQWAFLMSAALLCSLRSRLADWPMPWAAGLCYSLIVVVVATTSVAGQWLLQGAFSQSGNWSVNVLQLATHVLICAVLAGIALRYFYLTQQLREKQRTELQARIQALQSRIRPHFLFNSMNIIASLIAVDQEAAEMAVEDLAGLFRASLADTETEVTLADELELCRRYARIEKLRMGDRLKMTWRVDSVPKNLPIPSLSLQPLLENAIYHGIQQLPQGGEVVVEAKLNQGMLTLTVSNPLPAAAQTEEGGNRLAQDNIHHRLQALYGQKAGLRTLVENNEYRAHIFYPIDNGANQ</sequence>
<evidence type="ECO:0000256" key="1">
    <source>
        <dbReference type="SAM" id="Phobius"/>
    </source>
</evidence>
<reference evidence="3 4" key="1">
    <citation type="journal article" date="2010" name="J. Bacteriol.">
        <title>Genome sequence of the oligotrophic marine Gammaproteobacterium HTCC2143, isolated from the Oregon Coast.</title>
        <authorList>
            <person name="Oh H.M."/>
            <person name="Kang I."/>
            <person name="Ferriera S."/>
            <person name="Giovannoni S.J."/>
            <person name="Cho J.C."/>
        </authorList>
    </citation>
    <scope>NUCLEOTIDE SEQUENCE [LARGE SCALE GENOMIC DNA]</scope>
    <source>
        <strain evidence="3 4">HTCC2143</strain>
    </source>
</reference>
<dbReference type="PANTHER" id="PTHR34220">
    <property type="entry name" value="SENSOR HISTIDINE KINASE YPDA"/>
    <property type="match status" value="1"/>
</dbReference>
<dbReference type="Gene3D" id="3.30.565.10">
    <property type="entry name" value="Histidine kinase-like ATPase, C-terminal domain"/>
    <property type="match status" value="1"/>
</dbReference>
<keyword evidence="1" id="KW-1133">Transmembrane helix</keyword>
<dbReference type="Proteomes" id="UP000004931">
    <property type="component" value="Unassembled WGS sequence"/>
</dbReference>
<protein>
    <submittedName>
        <fullName evidence="3">Alginate biosynthesis protein AlgZ/FimS</fullName>
    </submittedName>
</protein>
<keyword evidence="4" id="KW-1185">Reference proteome</keyword>
<feature type="domain" description="Signal transduction histidine kinase internal region" evidence="2">
    <location>
        <begin position="160"/>
        <end position="238"/>
    </location>
</feature>
<name>A0Y9E8_9GAMM</name>
<evidence type="ECO:0000313" key="4">
    <source>
        <dbReference type="Proteomes" id="UP000004931"/>
    </source>
</evidence>
<dbReference type="InterPro" id="IPR050640">
    <property type="entry name" value="Bact_2-comp_sensor_kinase"/>
</dbReference>
<evidence type="ECO:0000259" key="2">
    <source>
        <dbReference type="Pfam" id="PF06580"/>
    </source>
</evidence>
<dbReference type="InterPro" id="IPR010559">
    <property type="entry name" value="Sig_transdc_His_kin_internal"/>
</dbReference>
<dbReference type="GO" id="GO:0016020">
    <property type="term" value="C:membrane"/>
    <property type="evidence" value="ECO:0007669"/>
    <property type="project" value="InterPro"/>
</dbReference>
<dbReference type="OrthoDB" id="2514702at2"/>
<dbReference type="Pfam" id="PF06580">
    <property type="entry name" value="His_kinase"/>
    <property type="match status" value="1"/>
</dbReference>
<proteinExistence type="predicted"/>
<dbReference type="AlphaFoldDB" id="A0Y9E8"/>
<dbReference type="InterPro" id="IPR036890">
    <property type="entry name" value="HATPase_C_sf"/>
</dbReference>
<keyword evidence="1" id="KW-0472">Membrane</keyword>
<keyword evidence="1" id="KW-0812">Transmembrane</keyword>
<evidence type="ECO:0000313" key="3">
    <source>
        <dbReference type="EMBL" id="EAW32752.1"/>
    </source>
</evidence>
<accession>A0Y9E8</accession>
<gene>
    <name evidence="3" type="ORF">GP2143_15891</name>
</gene>
<feature type="transmembrane region" description="Helical" evidence="1">
    <location>
        <begin position="86"/>
        <end position="109"/>
    </location>
</feature>
<dbReference type="STRING" id="247633.GP2143_15891"/>
<organism evidence="3 4">
    <name type="scientific">marine gamma proteobacterium HTCC2143</name>
    <dbReference type="NCBI Taxonomy" id="247633"/>
    <lineage>
        <taxon>Bacteria</taxon>
        <taxon>Pseudomonadati</taxon>
        <taxon>Pseudomonadota</taxon>
        <taxon>Gammaproteobacteria</taxon>
        <taxon>Cellvibrionales</taxon>
        <taxon>Spongiibacteraceae</taxon>
        <taxon>BD1-7 clade</taxon>
    </lineage>
</organism>
<dbReference type="eggNOG" id="COG2972">
    <property type="taxonomic scope" value="Bacteria"/>
</dbReference>
<feature type="transmembrane region" description="Helical" evidence="1">
    <location>
        <begin position="53"/>
        <end position="74"/>
    </location>
</feature>
<dbReference type="PANTHER" id="PTHR34220:SF7">
    <property type="entry name" value="SENSOR HISTIDINE KINASE YPDA"/>
    <property type="match status" value="1"/>
</dbReference>
<feature type="transmembrane region" description="Helical" evidence="1">
    <location>
        <begin position="121"/>
        <end position="145"/>
    </location>
</feature>
<dbReference type="GO" id="GO:0000155">
    <property type="term" value="F:phosphorelay sensor kinase activity"/>
    <property type="evidence" value="ECO:0007669"/>
    <property type="project" value="InterPro"/>
</dbReference>